<evidence type="ECO:0000313" key="4">
    <source>
        <dbReference type="Proteomes" id="UP000499080"/>
    </source>
</evidence>
<organism evidence="2 4">
    <name type="scientific">Araneus ventricosus</name>
    <name type="common">Orbweaver spider</name>
    <name type="synonym">Epeira ventricosa</name>
    <dbReference type="NCBI Taxonomy" id="182803"/>
    <lineage>
        <taxon>Eukaryota</taxon>
        <taxon>Metazoa</taxon>
        <taxon>Ecdysozoa</taxon>
        <taxon>Arthropoda</taxon>
        <taxon>Chelicerata</taxon>
        <taxon>Arachnida</taxon>
        <taxon>Araneae</taxon>
        <taxon>Araneomorphae</taxon>
        <taxon>Entelegynae</taxon>
        <taxon>Araneoidea</taxon>
        <taxon>Araneidae</taxon>
        <taxon>Araneus</taxon>
    </lineage>
</organism>
<reference evidence="2 4" key="1">
    <citation type="journal article" date="2019" name="Sci. Rep.">
        <title>Orb-weaving spider Araneus ventricosus genome elucidates the spidroin gene catalogue.</title>
        <authorList>
            <person name="Kono N."/>
            <person name="Nakamura H."/>
            <person name="Ohtoshi R."/>
            <person name="Moran D.A.P."/>
            <person name="Shinohara A."/>
            <person name="Yoshida Y."/>
            <person name="Fujiwara M."/>
            <person name="Mori M."/>
            <person name="Tomita M."/>
            <person name="Arakawa K."/>
        </authorList>
    </citation>
    <scope>NUCLEOTIDE SEQUENCE [LARGE SCALE GENOMIC DNA]</scope>
</reference>
<evidence type="ECO:0000313" key="2">
    <source>
        <dbReference type="EMBL" id="GBN87828.1"/>
    </source>
</evidence>
<dbReference type="EMBL" id="BGPR01021990">
    <property type="protein sequence ID" value="GBN87829.1"/>
    <property type="molecule type" value="Genomic_DNA"/>
</dbReference>
<evidence type="ECO:0000256" key="1">
    <source>
        <dbReference type="SAM" id="MobiDB-lite"/>
    </source>
</evidence>
<comment type="caution">
    <text evidence="2">The sequence shown here is derived from an EMBL/GenBank/DDBJ whole genome shotgun (WGS) entry which is preliminary data.</text>
</comment>
<dbReference type="Proteomes" id="UP000499080">
    <property type="component" value="Unassembled WGS sequence"/>
</dbReference>
<sequence>MPWEDSTPQECHRIGENGGQDIYNVDENEVTTVQNPGKTTIMNGTKEVGVVTTVQRGSLVTMALAVSENGNSVPPFSNCKILKRQFRSNVPRGNSG</sequence>
<evidence type="ECO:0000313" key="3">
    <source>
        <dbReference type="EMBL" id="GBN87829.1"/>
    </source>
</evidence>
<proteinExistence type="predicted"/>
<feature type="region of interest" description="Disordered" evidence="1">
    <location>
        <begin position="1"/>
        <end position="22"/>
    </location>
</feature>
<gene>
    <name evidence="2" type="ORF">AVEN_65939_1</name>
    <name evidence="3" type="ORF">AVEN_95555_1</name>
</gene>
<keyword evidence="4" id="KW-1185">Reference proteome</keyword>
<dbReference type="AlphaFoldDB" id="A0A4Y2SHU9"/>
<accession>A0A4Y2SHU9</accession>
<dbReference type="EMBL" id="BGPR01021989">
    <property type="protein sequence ID" value="GBN87828.1"/>
    <property type="molecule type" value="Genomic_DNA"/>
</dbReference>
<protein>
    <submittedName>
        <fullName evidence="2">Uncharacterized protein</fullName>
    </submittedName>
</protein>
<name>A0A4Y2SHU9_ARAVE</name>